<dbReference type="PANTHER" id="PTHR35604">
    <property type="entry name" value="TRANSPOSASE INSH FOR INSERTION SEQUENCE ELEMENT IS5A-RELATED"/>
    <property type="match status" value="1"/>
</dbReference>
<dbReference type="PANTHER" id="PTHR35604:SF2">
    <property type="entry name" value="TRANSPOSASE INSH FOR INSERTION SEQUENCE ELEMENT IS5A-RELATED"/>
    <property type="match status" value="1"/>
</dbReference>
<dbReference type="AlphaFoldDB" id="A0A0F8YUE5"/>
<reference evidence="2" key="1">
    <citation type="journal article" date="2015" name="Nature">
        <title>Complex archaea that bridge the gap between prokaryotes and eukaryotes.</title>
        <authorList>
            <person name="Spang A."/>
            <person name="Saw J.H."/>
            <person name="Jorgensen S.L."/>
            <person name="Zaremba-Niedzwiedzka K."/>
            <person name="Martijn J."/>
            <person name="Lind A.E."/>
            <person name="van Eijk R."/>
            <person name="Schleper C."/>
            <person name="Guy L."/>
            <person name="Ettema T.J."/>
        </authorList>
    </citation>
    <scope>NUCLEOTIDE SEQUENCE</scope>
</reference>
<feature type="non-terminal residue" evidence="2">
    <location>
        <position position="256"/>
    </location>
</feature>
<proteinExistence type="predicted"/>
<dbReference type="InterPro" id="IPR008490">
    <property type="entry name" value="Transposase_InsH_N"/>
</dbReference>
<sequence>MMGQLPAAQNALFYDFNLEQHIPPDHLLRQINQFLDFDTIRNHLKPFYSHTGRPSIDPELMIRMLLIGYCYGIRSERRLCDEVNMNLAYRWFCQPGLEDTIPDHSSFSKNRHGRFREADLLRMVFDTVVKRCIEEELVKGEGFAIDASFIRADVSRQRFEHGPVDWTPAKTESRAVREYLDMLDQNAELNRPQKSVSLTDPMSQWSGAKGPAEFYFSTNYMIDIENNIIMDVEGSPSTNRLEVLTTRTMIERIESN</sequence>
<comment type="caution">
    <text evidence="2">The sequence shown here is derived from an EMBL/GenBank/DDBJ whole genome shotgun (WGS) entry which is preliminary data.</text>
</comment>
<feature type="domain" description="Transposase InsH N-terminal" evidence="1">
    <location>
        <begin position="17"/>
        <end position="112"/>
    </location>
</feature>
<evidence type="ECO:0000259" key="1">
    <source>
        <dbReference type="Pfam" id="PF05598"/>
    </source>
</evidence>
<organism evidence="2">
    <name type="scientific">marine sediment metagenome</name>
    <dbReference type="NCBI Taxonomy" id="412755"/>
    <lineage>
        <taxon>unclassified sequences</taxon>
        <taxon>metagenomes</taxon>
        <taxon>ecological metagenomes</taxon>
    </lineage>
</organism>
<dbReference type="Pfam" id="PF05598">
    <property type="entry name" value="DUF772"/>
    <property type="match status" value="1"/>
</dbReference>
<dbReference type="EMBL" id="LAZR01051467">
    <property type="protein sequence ID" value="KKK85098.1"/>
    <property type="molecule type" value="Genomic_DNA"/>
</dbReference>
<evidence type="ECO:0000313" key="2">
    <source>
        <dbReference type="EMBL" id="KKK85098.1"/>
    </source>
</evidence>
<name>A0A0F8YUE5_9ZZZZ</name>
<gene>
    <name evidence="2" type="ORF">LCGC14_2776700</name>
</gene>
<accession>A0A0F8YUE5</accession>
<protein>
    <recommendedName>
        <fullName evidence="1">Transposase InsH N-terminal domain-containing protein</fullName>
    </recommendedName>
</protein>